<organism evidence="8 9">
    <name type="scientific">Musa acuminata subsp. malaccensis</name>
    <name type="common">Wild banana</name>
    <name type="synonym">Musa malaccensis</name>
    <dbReference type="NCBI Taxonomy" id="214687"/>
    <lineage>
        <taxon>Eukaryota</taxon>
        <taxon>Viridiplantae</taxon>
        <taxon>Streptophyta</taxon>
        <taxon>Embryophyta</taxon>
        <taxon>Tracheophyta</taxon>
        <taxon>Spermatophyta</taxon>
        <taxon>Magnoliopsida</taxon>
        <taxon>Liliopsida</taxon>
        <taxon>Zingiberales</taxon>
        <taxon>Musaceae</taxon>
        <taxon>Musa</taxon>
    </lineage>
</organism>
<feature type="transmembrane region" description="Helical" evidence="6">
    <location>
        <begin position="223"/>
        <end position="241"/>
    </location>
</feature>
<evidence type="ECO:0000313" key="8">
    <source>
        <dbReference type="EnsemblPlants" id="Ma04_p05090.1"/>
    </source>
</evidence>
<keyword evidence="3 6" id="KW-0812">Transmembrane</keyword>
<protein>
    <recommendedName>
        <fullName evidence="6">Protein DETOXIFICATION</fullName>
    </recommendedName>
    <alternativeName>
        <fullName evidence="6">Multidrug and toxic compound extrusion protein</fullName>
    </alternativeName>
</protein>
<dbReference type="InterPro" id="IPR045069">
    <property type="entry name" value="MATE_euk"/>
</dbReference>
<accession>A0A804IL81</accession>
<proteinExistence type="inferred from homology"/>
<feature type="transmembrane region" description="Helical" evidence="6">
    <location>
        <begin position="185"/>
        <end position="207"/>
    </location>
</feature>
<dbReference type="CDD" id="cd13132">
    <property type="entry name" value="MATE_eukaryotic"/>
    <property type="match status" value="1"/>
</dbReference>
<dbReference type="OrthoDB" id="2126698at2759"/>
<dbReference type="NCBIfam" id="TIGR00797">
    <property type="entry name" value="matE"/>
    <property type="match status" value="1"/>
</dbReference>
<dbReference type="InterPro" id="IPR002528">
    <property type="entry name" value="MATE_fam"/>
</dbReference>
<gene>
    <name evidence="7" type="ORF">GSMUA_110400.1</name>
</gene>
<dbReference type="GO" id="GO:0016020">
    <property type="term" value="C:membrane"/>
    <property type="evidence" value="ECO:0000318"/>
    <property type="project" value="GO_Central"/>
</dbReference>
<dbReference type="PANTHER" id="PTHR11206">
    <property type="entry name" value="MULTIDRUG RESISTANCE PROTEIN"/>
    <property type="match status" value="1"/>
</dbReference>
<dbReference type="Gramene" id="Ma04_t05090.1">
    <property type="protein sequence ID" value="Ma04_p05090.1"/>
    <property type="gene ID" value="Ma04_g05090"/>
</dbReference>
<feature type="transmembrane region" description="Helical" evidence="6">
    <location>
        <begin position="151"/>
        <end position="173"/>
    </location>
</feature>
<dbReference type="OMA" id="LGCYYCV"/>
<keyword evidence="4 6" id="KW-1133">Transmembrane helix</keyword>
<evidence type="ECO:0000256" key="6">
    <source>
        <dbReference type="RuleBase" id="RU004914"/>
    </source>
</evidence>
<feature type="transmembrane region" description="Helical" evidence="6">
    <location>
        <begin position="336"/>
        <end position="360"/>
    </location>
</feature>
<evidence type="ECO:0000256" key="4">
    <source>
        <dbReference type="ARBA" id="ARBA00022989"/>
    </source>
</evidence>
<evidence type="ECO:0000256" key="5">
    <source>
        <dbReference type="ARBA" id="ARBA00023136"/>
    </source>
</evidence>
<dbReference type="EMBL" id="HG996469">
    <property type="protein sequence ID" value="CAG1841245.1"/>
    <property type="molecule type" value="Genomic_DNA"/>
</dbReference>
<feature type="transmembrane region" description="Helical" evidence="6">
    <location>
        <begin position="39"/>
        <end position="60"/>
    </location>
</feature>
<evidence type="ECO:0000313" key="9">
    <source>
        <dbReference type="Proteomes" id="UP000012960"/>
    </source>
</evidence>
<keyword evidence="9" id="KW-1185">Reference proteome</keyword>
<dbReference type="FunCoup" id="A0A804IL81">
    <property type="interactions" value="1449"/>
</dbReference>
<dbReference type="AlphaFoldDB" id="A0A804IL81"/>
<dbReference type="GO" id="GO:0042910">
    <property type="term" value="F:xenobiotic transmembrane transporter activity"/>
    <property type="evidence" value="ECO:0007669"/>
    <property type="project" value="InterPro"/>
</dbReference>
<evidence type="ECO:0000256" key="3">
    <source>
        <dbReference type="ARBA" id="ARBA00022692"/>
    </source>
</evidence>
<dbReference type="Proteomes" id="UP000012960">
    <property type="component" value="Unplaced"/>
</dbReference>
<feature type="transmembrane region" description="Helical" evidence="6">
    <location>
        <begin position="439"/>
        <end position="460"/>
    </location>
</feature>
<comment type="subcellular location">
    <subcellularLocation>
        <location evidence="1">Membrane</location>
        <topology evidence="1">Multi-pass membrane protein</topology>
    </subcellularLocation>
</comment>
<dbReference type="EnsemblPlants" id="Ma04_t05090.1">
    <property type="protein sequence ID" value="Ma04_p05090.1"/>
    <property type="gene ID" value="Ma04_g05090"/>
</dbReference>
<reference evidence="7" key="1">
    <citation type="submission" date="2021-03" db="EMBL/GenBank/DDBJ databases">
        <authorList>
            <consortium name="Genoscope - CEA"/>
            <person name="William W."/>
        </authorList>
    </citation>
    <scope>NUCLEOTIDE SEQUENCE</scope>
    <source>
        <strain evidence="7">Doubled-haploid Pahang</strain>
    </source>
</reference>
<dbReference type="GO" id="GO:0022857">
    <property type="term" value="F:transmembrane transporter activity"/>
    <property type="evidence" value="ECO:0000318"/>
    <property type="project" value="GO_Central"/>
</dbReference>
<comment type="similarity">
    <text evidence="2 6">Belongs to the multi antimicrobial extrusion (MATE) (TC 2.A.66.1) family.</text>
</comment>
<feature type="transmembrane region" description="Helical" evidence="6">
    <location>
        <begin position="380"/>
        <end position="402"/>
    </location>
</feature>
<keyword evidence="5 6" id="KW-0472">Membrane</keyword>
<evidence type="ECO:0000256" key="2">
    <source>
        <dbReference type="ARBA" id="ARBA00010199"/>
    </source>
</evidence>
<dbReference type="GO" id="GO:1990961">
    <property type="term" value="P:xenobiotic detoxification by transmembrane export across the plasma membrane"/>
    <property type="evidence" value="ECO:0007669"/>
    <property type="project" value="InterPro"/>
</dbReference>
<feature type="transmembrane region" description="Helical" evidence="6">
    <location>
        <begin position="409"/>
        <end position="433"/>
    </location>
</feature>
<evidence type="ECO:0000256" key="1">
    <source>
        <dbReference type="ARBA" id="ARBA00004141"/>
    </source>
</evidence>
<sequence>MEREPLEDALLGRKRERDLEEIKSVRQFMEHVWEEKKKLWYLAGPAIFTSLAQYSLGAVTQIFAGHLTTLELDAVSTENMVIAGLAFGIMLGMGSALETLCGQAFGAKQLHMLGIYMQRSWVILTAMCICLLPIYLFATHILLLFHQDAEIAVLAGRFSLYMIPQLFAYGLNFPIQKFLQAQSKVMTMAVVSAVALLFHLFLSWLLIVQFKLGLVGAATSLNAAWWVVVVGQFIYVAWGYCPGAWNGFSWGAFRDLGAFARLSIASAIMMCLEFWFYMFLIVLAGNLRNAQVAVAAISICINLYGWEMMVFFGFNAAISVRISNELGAGRPRAAKFSILVVIMSSLVFGLVFFSLVLVLQDVYGVPFTNSPDVVAAVTDLAVVFSFTLLLSSVQPVLTGVAVGAGWQTLVAYINLGCYYLVGIPVGCLLAYYFDLGVKGMWSGMLTGVGLQTLVLIGVTVGTNWDKEAMEAESRIKKWGGSVDEPTNKD</sequence>
<feature type="transmembrane region" description="Helical" evidence="6">
    <location>
        <begin position="80"/>
        <end position="100"/>
    </location>
</feature>
<name>A0A804IL81_MUSAM</name>
<feature type="transmembrane region" description="Helical" evidence="6">
    <location>
        <begin position="121"/>
        <end position="145"/>
    </location>
</feature>
<feature type="transmembrane region" description="Helical" evidence="6">
    <location>
        <begin position="290"/>
        <end position="315"/>
    </location>
</feature>
<dbReference type="GO" id="GO:0015297">
    <property type="term" value="F:antiporter activity"/>
    <property type="evidence" value="ECO:0007669"/>
    <property type="project" value="InterPro"/>
</dbReference>
<dbReference type="Pfam" id="PF01554">
    <property type="entry name" value="MatE"/>
    <property type="match status" value="2"/>
</dbReference>
<evidence type="ECO:0000313" key="7">
    <source>
        <dbReference type="EMBL" id="CAG1841245.1"/>
    </source>
</evidence>
<dbReference type="InParanoid" id="A0A804IL81"/>
<feature type="transmembrane region" description="Helical" evidence="6">
    <location>
        <begin position="262"/>
        <end position="284"/>
    </location>
</feature>
<reference evidence="8" key="2">
    <citation type="submission" date="2021-05" db="UniProtKB">
        <authorList>
            <consortium name="EnsemblPlants"/>
        </authorList>
    </citation>
    <scope>IDENTIFICATION</scope>
    <source>
        <strain evidence="8">subsp. malaccensis</strain>
    </source>
</reference>